<feature type="compositionally biased region" description="Pro residues" evidence="3">
    <location>
        <begin position="264"/>
        <end position="275"/>
    </location>
</feature>
<dbReference type="CDD" id="cd02440">
    <property type="entry name" value="AdoMet_MTases"/>
    <property type="match status" value="1"/>
</dbReference>
<dbReference type="PANTHER" id="PTHR43861:SF1">
    <property type="entry name" value="TRANS-ACONITATE 2-METHYLTRANSFERASE"/>
    <property type="match status" value="1"/>
</dbReference>
<evidence type="ECO:0000313" key="6">
    <source>
        <dbReference type="Proteomes" id="UP001234178"/>
    </source>
</evidence>
<organism evidence="5 6">
    <name type="scientific">Daphnia magna</name>
    <dbReference type="NCBI Taxonomy" id="35525"/>
    <lineage>
        <taxon>Eukaryota</taxon>
        <taxon>Metazoa</taxon>
        <taxon>Ecdysozoa</taxon>
        <taxon>Arthropoda</taxon>
        <taxon>Crustacea</taxon>
        <taxon>Branchiopoda</taxon>
        <taxon>Diplostraca</taxon>
        <taxon>Cladocera</taxon>
        <taxon>Anomopoda</taxon>
        <taxon>Daphniidae</taxon>
        <taxon>Daphnia</taxon>
    </lineage>
</organism>
<feature type="compositionally biased region" description="Polar residues" evidence="3">
    <location>
        <begin position="42"/>
        <end position="55"/>
    </location>
</feature>
<name>A0ABR0B9D3_9CRUS</name>
<evidence type="ECO:0000256" key="2">
    <source>
        <dbReference type="ARBA" id="ARBA00022679"/>
    </source>
</evidence>
<feature type="region of interest" description="Disordered" evidence="3">
    <location>
        <begin position="394"/>
        <end position="431"/>
    </location>
</feature>
<evidence type="ECO:0000256" key="1">
    <source>
        <dbReference type="ARBA" id="ARBA00022603"/>
    </source>
</evidence>
<dbReference type="InterPro" id="IPR029063">
    <property type="entry name" value="SAM-dependent_MTases_sf"/>
</dbReference>
<feature type="domain" description="Methyltransferase" evidence="4">
    <location>
        <begin position="484"/>
        <end position="578"/>
    </location>
</feature>
<dbReference type="SUPFAM" id="SSF53335">
    <property type="entry name" value="S-adenosyl-L-methionine-dependent methyltransferases"/>
    <property type="match status" value="1"/>
</dbReference>
<proteinExistence type="predicted"/>
<dbReference type="EMBL" id="JAOYFB010000041">
    <property type="protein sequence ID" value="KAK4045183.1"/>
    <property type="molecule type" value="Genomic_DNA"/>
</dbReference>
<comment type="caution">
    <text evidence="5">The sequence shown here is derived from an EMBL/GenBank/DDBJ whole genome shotgun (WGS) entry which is preliminary data.</text>
</comment>
<keyword evidence="2" id="KW-0808">Transferase</keyword>
<dbReference type="InterPro" id="IPR041698">
    <property type="entry name" value="Methyltransf_25"/>
</dbReference>
<feature type="region of interest" description="Disordered" evidence="3">
    <location>
        <begin position="35"/>
        <end position="62"/>
    </location>
</feature>
<keyword evidence="6" id="KW-1185">Reference proteome</keyword>
<gene>
    <name evidence="5" type="ORF">OUZ56_032591</name>
</gene>
<dbReference type="PANTHER" id="PTHR43861">
    <property type="entry name" value="TRANS-ACONITATE 2-METHYLTRANSFERASE-RELATED"/>
    <property type="match status" value="1"/>
</dbReference>
<dbReference type="Pfam" id="PF13649">
    <property type="entry name" value="Methyltransf_25"/>
    <property type="match status" value="1"/>
</dbReference>
<evidence type="ECO:0000256" key="3">
    <source>
        <dbReference type="SAM" id="MobiDB-lite"/>
    </source>
</evidence>
<sequence length="610" mass="63169">MPALNADLIQLPEDSWTPFAPTAIDRHYDALAAKPGPKRYNSETTVYTPIPSETDNAGDPDRIVIDVPPAASERFSPLPAPMPASLSAPPSASTLADGIPIAGMPILSVPAAEESSLAIDVVVDLDTTTSSPALPGGEPEELASDLLEDSAISSRPPTKGSVPPALLPDPLATTQALDLDDLEVVEAAAASSEAPVVELASDLLEESVNSTKAPSALRASQPPPPPVARASVTPNPPAVAPGLPPRRPLTSPGIGPDGDLVVPDVPPIAAAPPMRPRAASVPPMPPRPRSFVDASELGAASAAAMPTIPRPKSLGDAGELSARPKAGAMLDSSELESAPPPPVRKPSSPPPPVSAAPPLPARARSVVDSAEATDFPTDYGEIVLPSSPEPVVPAAAAAASSSLTPSRPRSEPPASRVDSTGAGLSPDSQAVPSKVRIAAPAAVPLVLTASEPGLSSARRREQAEGTPLCDFIDESLALETGAAILDLGCGTGEYAIDMARRGYQMVGYDLSLSMLARASDDAQERNLKINFLQGDMREMPFEDVFDGAYCWNTSFGYFDETQNQAVIARVHKALKRGGQFLLDVINRDFVAQDSPSSVWFQGTAASAWTK</sequence>
<reference evidence="5 6" key="1">
    <citation type="journal article" date="2023" name="Nucleic Acids Res.">
        <title>The hologenome of Daphnia magna reveals possible DNA methylation and microbiome-mediated evolution of the host genome.</title>
        <authorList>
            <person name="Chaturvedi A."/>
            <person name="Li X."/>
            <person name="Dhandapani V."/>
            <person name="Marshall H."/>
            <person name="Kissane S."/>
            <person name="Cuenca-Cambronero M."/>
            <person name="Asole G."/>
            <person name="Calvet F."/>
            <person name="Ruiz-Romero M."/>
            <person name="Marangio P."/>
            <person name="Guigo R."/>
            <person name="Rago D."/>
            <person name="Mirbahai L."/>
            <person name="Eastwood N."/>
            <person name="Colbourne J.K."/>
            <person name="Zhou J."/>
            <person name="Mallon E."/>
            <person name="Orsini L."/>
        </authorList>
    </citation>
    <scope>NUCLEOTIDE SEQUENCE [LARGE SCALE GENOMIC DNA]</scope>
    <source>
        <strain evidence="5">LRV0_1</strain>
    </source>
</reference>
<dbReference type="Proteomes" id="UP001234178">
    <property type="component" value="Unassembled WGS sequence"/>
</dbReference>
<accession>A0ABR0B9D3</accession>
<evidence type="ECO:0000313" key="5">
    <source>
        <dbReference type="EMBL" id="KAK4045183.1"/>
    </source>
</evidence>
<feature type="compositionally biased region" description="Pro residues" evidence="3">
    <location>
        <begin position="234"/>
        <end position="247"/>
    </location>
</feature>
<feature type="compositionally biased region" description="Low complexity" evidence="3">
    <location>
        <begin position="248"/>
        <end position="263"/>
    </location>
</feature>
<keyword evidence="1" id="KW-0489">Methyltransferase</keyword>
<dbReference type="Gene3D" id="3.40.50.150">
    <property type="entry name" value="Vaccinia Virus protein VP39"/>
    <property type="match status" value="1"/>
</dbReference>
<feature type="compositionally biased region" description="Low complexity" evidence="3">
    <location>
        <begin position="394"/>
        <end position="416"/>
    </location>
</feature>
<feature type="region of interest" description="Disordered" evidence="3">
    <location>
        <begin position="210"/>
        <end position="373"/>
    </location>
</feature>
<evidence type="ECO:0000259" key="4">
    <source>
        <dbReference type="Pfam" id="PF13649"/>
    </source>
</evidence>
<feature type="compositionally biased region" description="Pro residues" evidence="3">
    <location>
        <begin position="338"/>
        <end position="360"/>
    </location>
</feature>
<protein>
    <recommendedName>
        <fullName evidence="4">Methyltransferase domain-containing protein</fullName>
    </recommendedName>
</protein>